<evidence type="ECO:0000256" key="1">
    <source>
        <dbReference type="SAM" id="MobiDB-lite"/>
    </source>
</evidence>
<protein>
    <recommendedName>
        <fullName evidence="2">Protein RED C-terminal domain-containing protein</fullName>
    </recommendedName>
</protein>
<feature type="domain" description="Protein RED C-terminal" evidence="2">
    <location>
        <begin position="92"/>
        <end position="191"/>
    </location>
</feature>
<evidence type="ECO:0000259" key="2">
    <source>
        <dbReference type="Pfam" id="PF07807"/>
    </source>
</evidence>
<evidence type="ECO:0000313" key="3">
    <source>
        <dbReference type="EMBL" id="KAJ3220060.1"/>
    </source>
</evidence>
<accession>A0AAD5U0N3</accession>
<keyword evidence="4" id="KW-1185">Reference proteome</keyword>
<sequence>MRIIFADVGRDYELSKPSAEKEVAKIKSDSYFDSMDIEEEEKKIDLKETFNQAGISGDLFVSNPAVLGKGVKRTRRIQEDTYGYGEEYGESFGFNDDEEDELEEEEEEAVALVDQGTKKNRIKQKTRFDFETEEEFAAYKEKQIHLPKAAFNFGVKVKDGRKNVTSGKSGKKIDTKDKQNNEFQKISKMMEG</sequence>
<evidence type="ECO:0000313" key="4">
    <source>
        <dbReference type="Proteomes" id="UP001211065"/>
    </source>
</evidence>
<gene>
    <name evidence="3" type="ORF">HK099_004471</name>
</gene>
<comment type="caution">
    <text evidence="3">The sequence shown here is derived from an EMBL/GenBank/DDBJ whole genome shotgun (WGS) entry which is preliminary data.</text>
</comment>
<dbReference type="EMBL" id="JADGJW010000316">
    <property type="protein sequence ID" value="KAJ3220060.1"/>
    <property type="molecule type" value="Genomic_DNA"/>
</dbReference>
<dbReference type="InterPro" id="IPR039896">
    <property type="entry name" value="Red-like"/>
</dbReference>
<dbReference type="InterPro" id="IPR012492">
    <property type="entry name" value="RED_C"/>
</dbReference>
<dbReference type="AlphaFoldDB" id="A0AAD5U0N3"/>
<dbReference type="Pfam" id="PF07807">
    <property type="entry name" value="RED_C"/>
    <property type="match status" value="1"/>
</dbReference>
<feature type="region of interest" description="Disordered" evidence="1">
    <location>
        <begin position="160"/>
        <end position="192"/>
    </location>
</feature>
<feature type="compositionally biased region" description="Basic and acidic residues" evidence="1">
    <location>
        <begin position="171"/>
        <end position="180"/>
    </location>
</feature>
<organism evidence="3 4">
    <name type="scientific">Clydaea vesicula</name>
    <dbReference type="NCBI Taxonomy" id="447962"/>
    <lineage>
        <taxon>Eukaryota</taxon>
        <taxon>Fungi</taxon>
        <taxon>Fungi incertae sedis</taxon>
        <taxon>Chytridiomycota</taxon>
        <taxon>Chytridiomycota incertae sedis</taxon>
        <taxon>Chytridiomycetes</taxon>
        <taxon>Lobulomycetales</taxon>
        <taxon>Lobulomycetaceae</taxon>
        <taxon>Clydaea</taxon>
    </lineage>
</organism>
<proteinExistence type="predicted"/>
<dbReference type="Proteomes" id="UP001211065">
    <property type="component" value="Unassembled WGS sequence"/>
</dbReference>
<reference evidence="3" key="1">
    <citation type="submission" date="2020-05" db="EMBL/GenBank/DDBJ databases">
        <title>Phylogenomic resolution of chytrid fungi.</title>
        <authorList>
            <person name="Stajich J.E."/>
            <person name="Amses K."/>
            <person name="Simmons R."/>
            <person name="Seto K."/>
            <person name="Myers J."/>
            <person name="Bonds A."/>
            <person name="Quandt C.A."/>
            <person name="Barry K."/>
            <person name="Liu P."/>
            <person name="Grigoriev I."/>
            <person name="Longcore J.E."/>
            <person name="James T.Y."/>
        </authorList>
    </citation>
    <scope>NUCLEOTIDE SEQUENCE</scope>
    <source>
        <strain evidence="3">JEL0476</strain>
    </source>
</reference>
<name>A0AAD5U0N3_9FUNG</name>
<dbReference type="PANTHER" id="PTHR12765">
    <property type="entry name" value="RED PROTEIN IK FACTOR CYTOKINE IK"/>
    <property type="match status" value="1"/>
</dbReference>